<dbReference type="OrthoDB" id="9769193at2"/>
<organism evidence="6 7">
    <name type="scientific">Fonticella tunisiensis</name>
    <dbReference type="NCBI Taxonomy" id="1096341"/>
    <lineage>
        <taxon>Bacteria</taxon>
        <taxon>Bacillati</taxon>
        <taxon>Bacillota</taxon>
        <taxon>Clostridia</taxon>
        <taxon>Eubacteriales</taxon>
        <taxon>Clostridiaceae</taxon>
        <taxon>Fonticella</taxon>
    </lineage>
</organism>
<evidence type="ECO:0000256" key="1">
    <source>
        <dbReference type="ARBA" id="ARBA00004196"/>
    </source>
</evidence>
<dbReference type="CDD" id="cd06301">
    <property type="entry name" value="PBP1_rhizopine_binding-like"/>
    <property type="match status" value="1"/>
</dbReference>
<dbReference type="InterPro" id="IPR028082">
    <property type="entry name" value="Peripla_BP_I"/>
</dbReference>
<reference evidence="6 7" key="1">
    <citation type="submission" date="2019-03" db="EMBL/GenBank/DDBJ databases">
        <title>Genomic Encyclopedia of Type Strains, Phase IV (KMG-IV): sequencing the most valuable type-strain genomes for metagenomic binning, comparative biology and taxonomic classification.</title>
        <authorList>
            <person name="Goeker M."/>
        </authorList>
    </citation>
    <scope>NUCLEOTIDE SEQUENCE [LARGE SCALE GENOMIC DNA]</scope>
    <source>
        <strain evidence="6 7">DSM 24455</strain>
    </source>
</reference>
<evidence type="ECO:0000313" key="6">
    <source>
        <dbReference type="EMBL" id="TDT56506.1"/>
    </source>
</evidence>
<evidence type="ECO:0000256" key="2">
    <source>
        <dbReference type="ARBA" id="ARBA00007639"/>
    </source>
</evidence>
<evidence type="ECO:0000313" key="7">
    <source>
        <dbReference type="Proteomes" id="UP000295325"/>
    </source>
</evidence>
<dbReference type="Gene3D" id="3.40.50.2300">
    <property type="match status" value="2"/>
</dbReference>
<dbReference type="PANTHER" id="PTHR46847:SF1">
    <property type="entry name" value="D-ALLOSE-BINDING PERIPLASMIC PROTEIN-RELATED"/>
    <property type="match status" value="1"/>
</dbReference>
<dbReference type="GO" id="GO:0030246">
    <property type="term" value="F:carbohydrate binding"/>
    <property type="evidence" value="ECO:0007669"/>
    <property type="project" value="UniProtKB-ARBA"/>
</dbReference>
<dbReference type="Proteomes" id="UP000295325">
    <property type="component" value="Unassembled WGS sequence"/>
</dbReference>
<feature type="domain" description="Periplasmic binding protein" evidence="5">
    <location>
        <begin position="47"/>
        <end position="303"/>
    </location>
</feature>
<comment type="similarity">
    <text evidence="2">Belongs to the bacterial solute-binding protein 2 family.</text>
</comment>
<feature type="chain" id="PRO_5039501298" evidence="4">
    <location>
        <begin position="23"/>
        <end position="328"/>
    </location>
</feature>
<dbReference type="PROSITE" id="PS51257">
    <property type="entry name" value="PROKAR_LIPOPROTEIN"/>
    <property type="match status" value="1"/>
</dbReference>
<dbReference type="AlphaFoldDB" id="A0A4R7KM89"/>
<dbReference type="GO" id="GO:0030313">
    <property type="term" value="C:cell envelope"/>
    <property type="evidence" value="ECO:0007669"/>
    <property type="project" value="UniProtKB-SubCell"/>
</dbReference>
<dbReference type="InterPro" id="IPR025997">
    <property type="entry name" value="SBP_2_dom"/>
</dbReference>
<accession>A0A4R7KM89</accession>
<protein>
    <submittedName>
        <fullName evidence="6">Monosaccharide ABC transporter substrate-binding protein (CUT2 family)</fullName>
    </submittedName>
</protein>
<dbReference type="Pfam" id="PF13407">
    <property type="entry name" value="Peripla_BP_4"/>
    <property type="match status" value="1"/>
</dbReference>
<dbReference type="PANTHER" id="PTHR46847">
    <property type="entry name" value="D-ALLOSE-BINDING PERIPLASMIC PROTEIN-RELATED"/>
    <property type="match status" value="1"/>
</dbReference>
<evidence type="ECO:0000256" key="4">
    <source>
        <dbReference type="SAM" id="SignalP"/>
    </source>
</evidence>
<evidence type="ECO:0000259" key="5">
    <source>
        <dbReference type="Pfam" id="PF13407"/>
    </source>
</evidence>
<comment type="subcellular location">
    <subcellularLocation>
        <location evidence="1">Cell envelope</location>
    </subcellularLocation>
</comment>
<dbReference type="SUPFAM" id="SSF53822">
    <property type="entry name" value="Periplasmic binding protein-like I"/>
    <property type="match status" value="1"/>
</dbReference>
<dbReference type="RefSeq" id="WP_133628395.1">
    <property type="nucleotide sequence ID" value="NZ_SOAZ01000013.1"/>
</dbReference>
<dbReference type="EMBL" id="SOAZ01000013">
    <property type="protein sequence ID" value="TDT56506.1"/>
    <property type="molecule type" value="Genomic_DNA"/>
</dbReference>
<gene>
    <name evidence="6" type="ORF">EDD71_11349</name>
</gene>
<keyword evidence="3 4" id="KW-0732">Signal</keyword>
<sequence>MGNPKKLISILLTVLFSVTLLAGCTGKPANSGQAGGDQNKDGKKKTIGVLMADFSDQFQVYVMDGMKEAASKLQNIDVVYMDAKYDPQKQMSQAENLIAQKVDAIVLFVVDREAGKSMIEEINKAGIPIIAVNRKLPDESKGVAYVGSDDINAGEIQAEQMAKLLNGKGNIAVLDGTYGHEPQIRRGQGYENILKKYPDMKIVVKNTGDWYRDKAMKLVENWIQSKIKIDGILANNDEMALGAIKALEDAGLLGKVVVSGIDATPEALEYVKAGKENYTVFQDAKGQGRKSIEVAARVVNGEKVDKEYIIPFELVTKDKVEEYAKRYK</sequence>
<keyword evidence="7" id="KW-1185">Reference proteome</keyword>
<name>A0A4R7KM89_9CLOT</name>
<evidence type="ECO:0000256" key="3">
    <source>
        <dbReference type="ARBA" id="ARBA00022729"/>
    </source>
</evidence>
<feature type="signal peptide" evidence="4">
    <location>
        <begin position="1"/>
        <end position="22"/>
    </location>
</feature>
<comment type="caution">
    <text evidence="6">The sequence shown here is derived from an EMBL/GenBank/DDBJ whole genome shotgun (WGS) entry which is preliminary data.</text>
</comment>
<proteinExistence type="inferred from homology"/>